<feature type="domain" description="NADPH-dependent 7-cyano-7-deazaguanine reductase N-terminal" evidence="3">
    <location>
        <begin position="13"/>
        <end position="124"/>
    </location>
</feature>
<name>A0ABZ0USN6_9RICK</name>
<organism evidence="4 5">
    <name type="scientific">Candidatus Fokinia crypta</name>
    <dbReference type="NCBI Taxonomy" id="1920990"/>
    <lineage>
        <taxon>Bacteria</taxon>
        <taxon>Pseudomonadati</taxon>
        <taxon>Pseudomonadota</taxon>
        <taxon>Alphaproteobacteria</taxon>
        <taxon>Rickettsiales</taxon>
        <taxon>Candidatus Midichloriaceae</taxon>
        <taxon>Candidatus Fokinia</taxon>
    </lineage>
</organism>
<keyword evidence="2" id="KW-0560">Oxidoreductase</keyword>
<evidence type="ECO:0000313" key="5">
    <source>
        <dbReference type="Proteomes" id="UP001325140"/>
    </source>
</evidence>
<gene>
    <name evidence="4" type="ORF">Fokcrypt_00222</name>
</gene>
<evidence type="ECO:0000259" key="3">
    <source>
        <dbReference type="Pfam" id="PF14819"/>
    </source>
</evidence>
<evidence type="ECO:0000313" key="4">
    <source>
        <dbReference type="EMBL" id="WPX97708.1"/>
    </source>
</evidence>
<proteinExistence type="predicted"/>
<dbReference type="PANTHER" id="PTHR34354">
    <property type="entry name" value="NADPH-DEPENDENT 7-CYANO-7-DEAZAGUANINE REDUCTASE"/>
    <property type="match status" value="1"/>
</dbReference>
<dbReference type="Pfam" id="PF14819">
    <property type="entry name" value="QueF_N"/>
    <property type="match status" value="1"/>
</dbReference>
<sequence>MDTLLGRDTKIPAQYSPHVLHKVSRSSSRKAFLENSEAARIIFEMNGFDLWRCYELIWVDKDHIPEACVLEFRYDAQSEFILESKSLKIYLSSLRRRTFEDKQELIETISYDIGSLLKTEIAIRVFEVDNCTQLTRCHGICLDEKKKKNKDYILSELPEKIFYRRCDYIMRSDTNVNVEEILYTNTFQSKCPITEQPDLATVTVHYTGVELDKEAFAIYLNSFADQINFHESCIEQIFVDISTKYTSALLVYGNYTRRGGIEINPYRANYLINDACVNRRARQ</sequence>
<dbReference type="Gene3D" id="3.30.1130.10">
    <property type="match status" value="2"/>
</dbReference>
<evidence type="ECO:0000256" key="1">
    <source>
        <dbReference type="ARBA" id="ARBA00022785"/>
    </source>
</evidence>
<dbReference type="RefSeq" id="WP_323722359.1">
    <property type="nucleotide sequence ID" value="NZ_CP110343.1"/>
</dbReference>
<dbReference type="Pfam" id="PF14489">
    <property type="entry name" value="QueF"/>
    <property type="match status" value="1"/>
</dbReference>
<reference evidence="4" key="1">
    <citation type="submission" date="2022-10" db="EMBL/GenBank/DDBJ databases">
        <title>Host association and intracellularity evolved multiple times independently in the Rickettsiales.</title>
        <authorList>
            <person name="Castelli M."/>
            <person name="Nardi T."/>
            <person name="Gammuto L."/>
            <person name="Bellinzona G."/>
            <person name="Sabaneyeva E."/>
            <person name="Potekhin A."/>
            <person name="Serra V."/>
            <person name="Petroni G."/>
            <person name="Sassera D."/>
        </authorList>
    </citation>
    <scope>NUCLEOTIDE SEQUENCE [LARGE SCALE GENOMIC DNA]</scope>
    <source>
        <strain evidence="4">US_Bl 11III1</strain>
    </source>
</reference>
<dbReference type="PANTHER" id="PTHR34354:SF1">
    <property type="entry name" value="NADPH-DEPENDENT 7-CYANO-7-DEAZAGUANINE REDUCTASE"/>
    <property type="match status" value="1"/>
</dbReference>
<keyword evidence="5" id="KW-1185">Reference proteome</keyword>
<dbReference type="InterPro" id="IPR043133">
    <property type="entry name" value="GTP-CH-I_C/QueF"/>
</dbReference>
<dbReference type="InterPro" id="IPR029139">
    <property type="entry name" value="QueF_N"/>
</dbReference>
<keyword evidence="1" id="KW-0671">Queuosine biosynthesis</keyword>
<accession>A0ABZ0USN6</accession>
<dbReference type="SUPFAM" id="SSF55620">
    <property type="entry name" value="Tetrahydrobiopterin biosynthesis enzymes-like"/>
    <property type="match status" value="1"/>
</dbReference>
<evidence type="ECO:0000256" key="2">
    <source>
        <dbReference type="ARBA" id="ARBA00023002"/>
    </source>
</evidence>
<dbReference type="Proteomes" id="UP001325140">
    <property type="component" value="Chromosome"/>
</dbReference>
<dbReference type="InterPro" id="IPR029500">
    <property type="entry name" value="QueF"/>
</dbReference>
<protein>
    <submittedName>
        <fullName evidence="4">NADPH-dependent 7-cyano-7-deazaguanine reductase</fullName>
    </submittedName>
</protein>
<dbReference type="InterPro" id="IPR050084">
    <property type="entry name" value="NADPH_dep_7-cyano-7-deazaG_red"/>
</dbReference>
<dbReference type="EMBL" id="CP110343">
    <property type="protein sequence ID" value="WPX97708.1"/>
    <property type="molecule type" value="Genomic_DNA"/>
</dbReference>